<gene>
    <name evidence="1" type="ORF">EO081_05910</name>
</gene>
<dbReference type="NCBIfam" id="TIGR01634">
    <property type="entry name" value="tail_P2_I"/>
    <property type="match status" value="1"/>
</dbReference>
<dbReference type="RefSeq" id="WP_129340944.1">
    <property type="nucleotide sequence ID" value="NZ_JACIDD010000001.1"/>
</dbReference>
<dbReference type="EMBL" id="SDPT01000001">
    <property type="protein sequence ID" value="RXZ35169.1"/>
    <property type="molecule type" value="Genomic_DNA"/>
</dbReference>
<comment type="caution">
    <text evidence="1">The sequence shown here is derived from an EMBL/GenBank/DDBJ whole genome shotgun (WGS) entry which is preliminary data.</text>
</comment>
<proteinExistence type="predicted"/>
<organism evidence="1 2">
    <name type="scientific">Sphingomonas desiccabilis</name>
    <dbReference type="NCBI Taxonomy" id="429134"/>
    <lineage>
        <taxon>Bacteria</taxon>
        <taxon>Pseudomonadati</taxon>
        <taxon>Pseudomonadota</taxon>
        <taxon>Alphaproteobacteria</taxon>
        <taxon>Sphingomonadales</taxon>
        <taxon>Sphingomonadaceae</taxon>
        <taxon>Sphingomonas</taxon>
    </lineage>
</organism>
<dbReference type="Pfam" id="PF09684">
    <property type="entry name" value="Tail_P2_I"/>
    <property type="match status" value="1"/>
</dbReference>
<evidence type="ECO:0000313" key="2">
    <source>
        <dbReference type="Proteomes" id="UP000292347"/>
    </source>
</evidence>
<dbReference type="AlphaFoldDB" id="A0A4Q2IWP3"/>
<evidence type="ECO:0000313" key="1">
    <source>
        <dbReference type="EMBL" id="RXZ35169.1"/>
    </source>
</evidence>
<accession>A0A4Q2IWP3</accession>
<dbReference type="OrthoDB" id="90759at2"/>
<keyword evidence="2" id="KW-1185">Reference proteome</keyword>
<sequence>MTPSLLPPNATPLERAAESATARIGDVPFPVEALGDPQRIPLRWLPWLAWGLSVDSWDDDWSEAEKRAAVAGSIALHRIKGTRASVETVLGRFDQLLHLVEWHQAAPRADPHTFEVRLPIAGDGVEPGGRRATAAFAEAIIREVSRVKPAREHFRLVQTLGLEGAIGIQGVARLTGAVRQDMAANFDTSPAWAAYLQTEDGEPLQEDSGAFLDTAP</sequence>
<dbReference type="InterPro" id="IPR006521">
    <property type="entry name" value="Tail_protein_I"/>
</dbReference>
<dbReference type="Proteomes" id="UP000292347">
    <property type="component" value="Unassembled WGS sequence"/>
</dbReference>
<name>A0A4Q2IWP3_9SPHN</name>
<protein>
    <submittedName>
        <fullName evidence="1">Phage tail protein I</fullName>
    </submittedName>
</protein>
<reference evidence="1 2" key="1">
    <citation type="submission" date="2019-01" db="EMBL/GenBank/DDBJ databases">
        <title>Sphingomonas mucosissima sp. nov. and Sphingomonas desiccabilis sp. nov., from biological soil crusts in the Colorado Plateau, USA.</title>
        <authorList>
            <person name="Zhu D."/>
        </authorList>
    </citation>
    <scope>NUCLEOTIDE SEQUENCE [LARGE SCALE GENOMIC DNA]</scope>
    <source>
        <strain evidence="1 2">CP1D</strain>
    </source>
</reference>